<dbReference type="Proteomes" id="UP000037247">
    <property type="component" value="Unassembled WGS sequence"/>
</dbReference>
<accession>A0ABR5I749</accession>
<gene>
    <name evidence="1" type="ORF">ABW18_20725</name>
</gene>
<proteinExistence type="predicted"/>
<organism evidence="1 2">
    <name type="scientific">Gordonia jacobaea</name>
    <dbReference type="NCBI Taxonomy" id="122202"/>
    <lineage>
        <taxon>Bacteria</taxon>
        <taxon>Bacillati</taxon>
        <taxon>Actinomycetota</taxon>
        <taxon>Actinomycetes</taxon>
        <taxon>Mycobacteriales</taxon>
        <taxon>Gordoniaceae</taxon>
        <taxon>Gordonia</taxon>
    </lineage>
</organism>
<sequence length="80" mass="8628">MADEHNGIRATSDKRDDLIDVVFEMDSGDGCSGQVGLETAKGHRLGFNSSAAQLVCCWLPHPGSRPCAWHQDHGGLTAHR</sequence>
<protein>
    <submittedName>
        <fullName evidence="1">Uncharacterized protein</fullName>
    </submittedName>
</protein>
<evidence type="ECO:0000313" key="2">
    <source>
        <dbReference type="Proteomes" id="UP000037247"/>
    </source>
</evidence>
<evidence type="ECO:0000313" key="1">
    <source>
        <dbReference type="EMBL" id="KNA89428.1"/>
    </source>
</evidence>
<keyword evidence="2" id="KW-1185">Reference proteome</keyword>
<name>A0ABR5I749_9ACTN</name>
<dbReference type="EMBL" id="LDTZ01000025">
    <property type="protein sequence ID" value="KNA89428.1"/>
    <property type="molecule type" value="Genomic_DNA"/>
</dbReference>
<comment type="caution">
    <text evidence="1">The sequence shown here is derived from an EMBL/GenBank/DDBJ whole genome shotgun (WGS) entry which is preliminary data.</text>
</comment>
<reference evidence="1 2" key="1">
    <citation type="submission" date="2015-05" db="EMBL/GenBank/DDBJ databases">
        <title>Draft genome sequence of the bacterium Gordonia jacobaea a new member of the Gordonia genus.</title>
        <authorList>
            <person name="Jimenez-Galisteo G."/>
            <person name="Dominguez A."/>
            <person name="Munoz E."/>
            <person name="Vinas M."/>
        </authorList>
    </citation>
    <scope>NUCLEOTIDE SEQUENCE [LARGE SCALE GENOMIC DNA]</scope>
    <source>
        <strain evidence="2">mv1</strain>
    </source>
</reference>